<evidence type="ECO:0000313" key="5">
    <source>
        <dbReference type="Proteomes" id="UP000256763"/>
    </source>
</evidence>
<dbReference type="PROSITE" id="PS50977">
    <property type="entry name" value="HTH_TETR_2"/>
    <property type="match status" value="1"/>
</dbReference>
<dbReference type="AlphaFoldDB" id="A0A3E0X314"/>
<dbReference type="Pfam" id="PF00440">
    <property type="entry name" value="TetR_N"/>
    <property type="match status" value="1"/>
</dbReference>
<dbReference type="InterPro" id="IPR001647">
    <property type="entry name" value="HTH_TetR"/>
</dbReference>
<feature type="domain" description="HTH tetR-type" evidence="3">
    <location>
        <begin position="11"/>
        <end position="71"/>
    </location>
</feature>
<organism evidence="4 5">
    <name type="scientific">Alkalilimnicola ehrlichii</name>
    <dbReference type="NCBI Taxonomy" id="351052"/>
    <lineage>
        <taxon>Bacteria</taxon>
        <taxon>Pseudomonadati</taxon>
        <taxon>Pseudomonadota</taxon>
        <taxon>Gammaproteobacteria</taxon>
        <taxon>Chromatiales</taxon>
        <taxon>Ectothiorhodospiraceae</taxon>
        <taxon>Alkalilimnicola</taxon>
    </lineage>
</organism>
<dbReference type="RefSeq" id="WP_116347419.1">
    <property type="nucleotide sequence ID" value="NZ_NFZW01000002.1"/>
</dbReference>
<dbReference type="GO" id="GO:0003700">
    <property type="term" value="F:DNA-binding transcription factor activity"/>
    <property type="evidence" value="ECO:0007669"/>
    <property type="project" value="TreeGrafter"/>
</dbReference>
<gene>
    <name evidence="4" type="ORF">CAL65_02895</name>
</gene>
<dbReference type="InterPro" id="IPR050109">
    <property type="entry name" value="HTH-type_TetR-like_transc_reg"/>
</dbReference>
<dbReference type="InterPro" id="IPR036271">
    <property type="entry name" value="Tet_transcr_reg_TetR-rel_C_sf"/>
</dbReference>
<evidence type="ECO:0000313" key="4">
    <source>
        <dbReference type="EMBL" id="RFA38865.1"/>
    </source>
</evidence>
<dbReference type="InterPro" id="IPR023772">
    <property type="entry name" value="DNA-bd_HTH_TetR-type_CS"/>
</dbReference>
<dbReference type="PROSITE" id="PS01081">
    <property type="entry name" value="HTH_TETR_1"/>
    <property type="match status" value="1"/>
</dbReference>
<sequence>MGLATQREPVPEASERIIAAAAVLFAERGFKGVSVRDIASTAGVSKANVFHHFENKWELYRSVLESSAEHLSHLLERLQPDRANVEELLASYAGDQLACMLEESDATRLFLREMIEPQPEHEPTLVSNVLDERFDLLVASLARLAQRGKLRSDLDPTTLAMLLLGGNLAYFLSDRLKTSDEKTQRRPSPQEYGRKVIHMLTDGILPTRKINHG</sequence>
<dbReference type="PANTHER" id="PTHR30055">
    <property type="entry name" value="HTH-TYPE TRANSCRIPTIONAL REGULATOR RUTR"/>
    <property type="match status" value="1"/>
</dbReference>
<name>A0A3E0X314_9GAMM</name>
<dbReference type="SUPFAM" id="SSF46689">
    <property type="entry name" value="Homeodomain-like"/>
    <property type="match status" value="1"/>
</dbReference>
<dbReference type="GO" id="GO:0000976">
    <property type="term" value="F:transcription cis-regulatory region binding"/>
    <property type="evidence" value="ECO:0007669"/>
    <property type="project" value="TreeGrafter"/>
</dbReference>
<evidence type="ECO:0000259" key="3">
    <source>
        <dbReference type="PROSITE" id="PS50977"/>
    </source>
</evidence>
<reference evidence="5" key="1">
    <citation type="submission" date="2017-05" db="EMBL/GenBank/DDBJ databases">
        <authorList>
            <person name="Sharma S."/>
            <person name="Sidhu C."/>
            <person name="Pinnaka A.K."/>
        </authorList>
    </citation>
    <scope>NUCLEOTIDE SEQUENCE [LARGE SCALE GENOMIC DNA]</scope>
    <source>
        <strain evidence="5">AK93</strain>
    </source>
</reference>
<comment type="caution">
    <text evidence="4">The sequence shown here is derived from an EMBL/GenBank/DDBJ whole genome shotgun (WGS) entry which is preliminary data.</text>
</comment>
<dbReference type="PANTHER" id="PTHR30055:SF226">
    <property type="entry name" value="HTH-TYPE TRANSCRIPTIONAL REGULATOR PKSA"/>
    <property type="match status" value="1"/>
</dbReference>
<evidence type="ECO:0000256" key="2">
    <source>
        <dbReference type="PROSITE-ProRule" id="PRU00335"/>
    </source>
</evidence>
<dbReference type="Proteomes" id="UP000256763">
    <property type="component" value="Unassembled WGS sequence"/>
</dbReference>
<dbReference type="PRINTS" id="PR00455">
    <property type="entry name" value="HTHTETR"/>
</dbReference>
<proteinExistence type="predicted"/>
<evidence type="ECO:0000256" key="1">
    <source>
        <dbReference type="ARBA" id="ARBA00023125"/>
    </source>
</evidence>
<keyword evidence="5" id="KW-1185">Reference proteome</keyword>
<dbReference type="EMBL" id="NFZW01000002">
    <property type="protein sequence ID" value="RFA38865.1"/>
    <property type="molecule type" value="Genomic_DNA"/>
</dbReference>
<dbReference type="SUPFAM" id="SSF48498">
    <property type="entry name" value="Tetracyclin repressor-like, C-terminal domain"/>
    <property type="match status" value="1"/>
</dbReference>
<feature type="DNA-binding region" description="H-T-H motif" evidence="2">
    <location>
        <begin position="34"/>
        <end position="53"/>
    </location>
</feature>
<protein>
    <recommendedName>
        <fullName evidence="3">HTH tetR-type domain-containing protein</fullName>
    </recommendedName>
</protein>
<dbReference type="Gene3D" id="1.10.357.10">
    <property type="entry name" value="Tetracycline Repressor, domain 2"/>
    <property type="match status" value="1"/>
</dbReference>
<keyword evidence="1 2" id="KW-0238">DNA-binding</keyword>
<accession>A0A3E0X314</accession>
<dbReference type="InterPro" id="IPR009057">
    <property type="entry name" value="Homeodomain-like_sf"/>
</dbReference>